<dbReference type="InterPro" id="IPR018247">
    <property type="entry name" value="EF_Hand_1_Ca_BS"/>
</dbReference>
<dbReference type="Proteomes" id="UP000663824">
    <property type="component" value="Unassembled WGS sequence"/>
</dbReference>
<dbReference type="GO" id="GO:0005509">
    <property type="term" value="F:calcium ion binding"/>
    <property type="evidence" value="ECO:0007669"/>
    <property type="project" value="InterPro"/>
</dbReference>
<dbReference type="EMBL" id="CAJOBI010028425">
    <property type="protein sequence ID" value="CAF4259235.1"/>
    <property type="molecule type" value="Genomic_DNA"/>
</dbReference>
<comment type="caution">
    <text evidence="14">The sequence shown here is derived from an EMBL/GenBank/DDBJ whole genome shotgun (WGS) entry which is preliminary data.</text>
</comment>
<dbReference type="Proteomes" id="UP000681967">
    <property type="component" value="Unassembled WGS sequence"/>
</dbReference>
<keyword evidence="6" id="KW-0449">Lipoprotein</keyword>
<dbReference type="EMBL" id="CAJOBG010001875">
    <property type="protein sequence ID" value="CAF3965152.1"/>
    <property type="molecule type" value="Genomic_DNA"/>
</dbReference>
<dbReference type="PANTHER" id="PTHR23055">
    <property type="entry name" value="CALCIUM BINDING PROTEINS"/>
    <property type="match status" value="1"/>
</dbReference>
<dbReference type="InterPro" id="IPR011992">
    <property type="entry name" value="EF-hand-dom_pair"/>
</dbReference>
<dbReference type="EMBL" id="CAJNRG010007816">
    <property type="protein sequence ID" value="CAF2098140.1"/>
    <property type="molecule type" value="Genomic_DNA"/>
</dbReference>
<evidence type="ECO:0000256" key="1">
    <source>
        <dbReference type="ARBA" id="ARBA00006049"/>
    </source>
</evidence>
<evidence type="ECO:0000313" key="10">
    <source>
        <dbReference type="EMBL" id="CAF2052388.1"/>
    </source>
</evidence>
<proteinExistence type="inferred from homology"/>
<evidence type="ECO:0000256" key="3">
    <source>
        <dbReference type="ARBA" id="ARBA00022723"/>
    </source>
</evidence>
<dbReference type="SUPFAM" id="SSF47473">
    <property type="entry name" value="EF-hand"/>
    <property type="match status" value="1"/>
</dbReference>
<name>A0A819RBE9_9BILA</name>
<dbReference type="InterPro" id="IPR002048">
    <property type="entry name" value="EF_hand_dom"/>
</dbReference>
<dbReference type="InterPro" id="IPR028846">
    <property type="entry name" value="Recoverin"/>
</dbReference>
<dbReference type="Proteomes" id="UP000663855">
    <property type="component" value="Unassembled WGS sequence"/>
</dbReference>
<dbReference type="EMBL" id="CAJNOV010011638">
    <property type="protein sequence ID" value="CAF1454894.1"/>
    <property type="molecule type" value="Genomic_DNA"/>
</dbReference>
<evidence type="ECO:0000256" key="6">
    <source>
        <dbReference type="ARBA" id="ARBA00023288"/>
    </source>
</evidence>
<dbReference type="Gene3D" id="1.10.238.10">
    <property type="entry name" value="EF-hand"/>
    <property type="match status" value="1"/>
</dbReference>
<evidence type="ECO:0000313" key="17">
    <source>
        <dbReference type="Proteomes" id="UP000663842"/>
    </source>
</evidence>
<reference evidence="14" key="1">
    <citation type="submission" date="2021-02" db="EMBL/GenBank/DDBJ databases">
        <authorList>
            <person name="Nowell W R."/>
        </authorList>
    </citation>
    <scope>NUCLEOTIDE SEQUENCE</scope>
</reference>
<keyword evidence="3" id="KW-0479">Metal-binding</keyword>
<feature type="domain" description="EF-hand" evidence="7">
    <location>
        <begin position="67"/>
        <end position="102"/>
    </location>
</feature>
<dbReference type="EMBL" id="CAJOBF010002671">
    <property type="protein sequence ID" value="CAF4049346.1"/>
    <property type="molecule type" value="Genomic_DNA"/>
</dbReference>
<dbReference type="Proteomes" id="UP000663866">
    <property type="component" value="Unassembled WGS sequence"/>
</dbReference>
<evidence type="ECO:0000313" key="11">
    <source>
        <dbReference type="EMBL" id="CAF2098140.1"/>
    </source>
</evidence>
<dbReference type="PRINTS" id="PR00450">
    <property type="entry name" value="RECOVERIN"/>
</dbReference>
<dbReference type="PROSITE" id="PS00018">
    <property type="entry name" value="EF_HAND_1"/>
    <property type="match status" value="1"/>
</dbReference>
<keyword evidence="2" id="KW-0519">Myristate</keyword>
<dbReference type="Proteomes" id="UP000663842">
    <property type="component" value="Unassembled WGS sequence"/>
</dbReference>
<dbReference type="EMBL" id="CAJOBH010008020">
    <property type="protein sequence ID" value="CAF4100843.1"/>
    <property type="molecule type" value="Genomic_DNA"/>
</dbReference>
<dbReference type="Proteomes" id="UP000663834">
    <property type="component" value="Unassembled WGS sequence"/>
</dbReference>
<dbReference type="EMBL" id="CAJNOW010013581">
    <property type="protein sequence ID" value="CAF1622485.1"/>
    <property type="molecule type" value="Genomic_DNA"/>
</dbReference>
<dbReference type="Proteomes" id="UP000676336">
    <property type="component" value="Unassembled WGS sequence"/>
</dbReference>
<dbReference type="Proteomes" id="UP000663887">
    <property type="component" value="Unassembled WGS sequence"/>
</dbReference>
<evidence type="ECO:0000259" key="7">
    <source>
        <dbReference type="PROSITE" id="PS50222"/>
    </source>
</evidence>
<dbReference type="PROSITE" id="PS50222">
    <property type="entry name" value="EF_HAND_2"/>
    <property type="match status" value="2"/>
</dbReference>
<evidence type="ECO:0000313" key="14">
    <source>
        <dbReference type="EMBL" id="CAF4049346.1"/>
    </source>
</evidence>
<accession>A0A819RBE9</accession>
<sequence>MGQKKSRHSSLAPPLDQAVIRRITSATSFLPDEIQYFYYDFLKYSPTGYLTLTDFEKLYQDLFRYGTPGKFARYVFDAYDTNKDDIVDFEEFIRGLYCTTKAKTNEKVQWAFDLCDRDSKRQLDLEKLQDIIQALYELSDADMARIETYDEAMERIKLLFLTDEDDDEIEHVRESVTKAEFIDIVQSDSTIMKLIDCHSTINKRGSKSEHSTGSFKKQLKFNPQISKSLSDSQLAALNKYQ</sequence>
<evidence type="ECO:0000313" key="8">
    <source>
        <dbReference type="EMBL" id="CAF1454894.1"/>
    </source>
</evidence>
<evidence type="ECO:0000313" key="12">
    <source>
        <dbReference type="EMBL" id="CAF2108380.1"/>
    </source>
</evidence>
<evidence type="ECO:0000256" key="4">
    <source>
        <dbReference type="ARBA" id="ARBA00022737"/>
    </source>
</evidence>
<dbReference type="SMART" id="SM00054">
    <property type="entry name" value="EFh"/>
    <property type="match status" value="2"/>
</dbReference>
<evidence type="ECO:0000313" key="15">
    <source>
        <dbReference type="EMBL" id="CAF4100843.1"/>
    </source>
</evidence>
<dbReference type="PANTHER" id="PTHR23055:SF178">
    <property type="entry name" value="NEUROCALCIN HOMOLOG"/>
    <property type="match status" value="1"/>
</dbReference>
<evidence type="ECO:0000313" key="16">
    <source>
        <dbReference type="EMBL" id="CAF4259235.1"/>
    </source>
</evidence>
<evidence type="ECO:0000256" key="2">
    <source>
        <dbReference type="ARBA" id="ARBA00022707"/>
    </source>
</evidence>
<evidence type="ECO:0000256" key="5">
    <source>
        <dbReference type="ARBA" id="ARBA00022837"/>
    </source>
</evidence>
<feature type="domain" description="EF-hand" evidence="7">
    <location>
        <begin position="103"/>
        <end position="138"/>
    </location>
</feature>
<keyword evidence="18" id="KW-1185">Reference proteome</keyword>
<dbReference type="EMBL" id="CAJNRF010009267">
    <property type="protein sequence ID" value="CAF2108380.1"/>
    <property type="molecule type" value="Genomic_DNA"/>
</dbReference>
<dbReference type="Proteomes" id="UP000663856">
    <property type="component" value="Unassembled WGS sequence"/>
</dbReference>
<organism evidence="14 17">
    <name type="scientific">Rotaria magnacalcarata</name>
    <dbReference type="NCBI Taxonomy" id="392030"/>
    <lineage>
        <taxon>Eukaryota</taxon>
        <taxon>Metazoa</taxon>
        <taxon>Spiralia</taxon>
        <taxon>Gnathifera</taxon>
        <taxon>Rotifera</taxon>
        <taxon>Eurotatoria</taxon>
        <taxon>Bdelloidea</taxon>
        <taxon>Philodinida</taxon>
        <taxon>Philodinidae</taxon>
        <taxon>Rotaria</taxon>
    </lineage>
</organism>
<evidence type="ECO:0000313" key="9">
    <source>
        <dbReference type="EMBL" id="CAF1622485.1"/>
    </source>
</evidence>
<dbReference type="OrthoDB" id="114727at2759"/>
<gene>
    <name evidence="15" type="ORF">BYL167_LOCUS19107</name>
    <name evidence="8" type="ORF">CJN711_LOCUS24778</name>
    <name evidence="9" type="ORF">KQP761_LOCUS24859</name>
    <name evidence="10" type="ORF">MBJ925_LOCUS13267</name>
    <name evidence="13" type="ORF">OVN521_LOCUS13039</name>
    <name evidence="16" type="ORF">SMN809_LOCUS24338</name>
    <name evidence="14" type="ORF">UXM345_LOCUS19118</name>
    <name evidence="12" type="ORF">WKI299_LOCUS21785</name>
    <name evidence="11" type="ORF">XDN619_LOCUS18090</name>
</gene>
<keyword evidence="4" id="KW-0677">Repeat</keyword>
<dbReference type="AlphaFoldDB" id="A0A819RBE9"/>
<keyword evidence="5" id="KW-0106">Calcium</keyword>
<comment type="similarity">
    <text evidence="1">Belongs to the recoverin family.</text>
</comment>
<dbReference type="EMBL" id="CAJNRE010006051">
    <property type="protein sequence ID" value="CAF2052388.1"/>
    <property type="molecule type" value="Genomic_DNA"/>
</dbReference>
<evidence type="ECO:0000313" key="18">
    <source>
        <dbReference type="Proteomes" id="UP000663866"/>
    </source>
</evidence>
<protein>
    <recommendedName>
        <fullName evidence="7">EF-hand domain-containing protein</fullName>
    </recommendedName>
</protein>
<evidence type="ECO:0000313" key="13">
    <source>
        <dbReference type="EMBL" id="CAF3965152.1"/>
    </source>
</evidence>